<feature type="compositionally biased region" description="Basic and acidic residues" evidence="6">
    <location>
        <begin position="454"/>
        <end position="465"/>
    </location>
</feature>
<dbReference type="GO" id="GO:0003727">
    <property type="term" value="F:single-stranded RNA binding"/>
    <property type="evidence" value="ECO:0007669"/>
    <property type="project" value="TreeGrafter"/>
</dbReference>
<keyword evidence="3" id="KW-0540">Nuclease</keyword>
<proteinExistence type="predicted"/>
<dbReference type="Gene3D" id="3.30.2170.10">
    <property type="entry name" value="archaeoglobus fulgidus dsm 4304 superfamily"/>
    <property type="match status" value="1"/>
</dbReference>
<dbReference type="GO" id="GO:0005730">
    <property type="term" value="C:nucleolus"/>
    <property type="evidence" value="ECO:0007669"/>
    <property type="project" value="TreeGrafter"/>
</dbReference>
<evidence type="ECO:0000313" key="8">
    <source>
        <dbReference type="EMBL" id="CAE0814611.1"/>
    </source>
</evidence>
<dbReference type="AlphaFoldDB" id="A0A7S4D304"/>
<feature type="compositionally biased region" description="Polar residues" evidence="6">
    <location>
        <begin position="516"/>
        <end position="529"/>
    </location>
</feature>
<dbReference type="PANTHER" id="PTHR28511">
    <property type="entry name" value="ENDONUCLEASE V"/>
    <property type="match status" value="1"/>
</dbReference>
<dbReference type="InterPro" id="IPR002059">
    <property type="entry name" value="CSP_DNA-bd"/>
</dbReference>
<dbReference type="PANTHER" id="PTHR28511:SF1">
    <property type="entry name" value="ENDONUCLEASE V"/>
    <property type="match status" value="1"/>
</dbReference>
<dbReference type="Gene3D" id="2.40.50.140">
    <property type="entry name" value="Nucleic acid-binding proteins"/>
    <property type="match status" value="1"/>
</dbReference>
<dbReference type="InterPro" id="IPR012340">
    <property type="entry name" value="NA-bd_OB-fold"/>
</dbReference>
<feature type="domain" description="CSD" evidence="7">
    <location>
        <begin position="242"/>
        <end position="300"/>
    </location>
</feature>
<protein>
    <recommendedName>
        <fullName evidence="7">CSD domain-containing protein</fullName>
    </recommendedName>
</protein>
<evidence type="ECO:0000256" key="1">
    <source>
        <dbReference type="ARBA" id="ARBA00004496"/>
    </source>
</evidence>
<keyword evidence="2" id="KW-0963">Cytoplasm</keyword>
<dbReference type="PROSITE" id="PS51857">
    <property type="entry name" value="CSD_2"/>
    <property type="match status" value="1"/>
</dbReference>
<dbReference type="SUPFAM" id="SSF50249">
    <property type="entry name" value="Nucleic acid-binding proteins"/>
    <property type="match status" value="1"/>
</dbReference>
<dbReference type="GO" id="GO:0006281">
    <property type="term" value="P:DNA repair"/>
    <property type="evidence" value="ECO:0007669"/>
    <property type="project" value="InterPro"/>
</dbReference>
<accession>A0A7S4D304</accession>
<dbReference type="CDD" id="cd04458">
    <property type="entry name" value="CSP_CDS"/>
    <property type="match status" value="1"/>
</dbReference>
<dbReference type="EMBL" id="HBJA01073402">
    <property type="protein sequence ID" value="CAE0814611.1"/>
    <property type="molecule type" value="Transcribed_RNA"/>
</dbReference>
<feature type="compositionally biased region" description="Acidic residues" evidence="6">
    <location>
        <begin position="573"/>
        <end position="591"/>
    </location>
</feature>
<evidence type="ECO:0000256" key="5">
    <source>
        <dbReference type="ARBA" id="ARBA00022801"/>
    </source>
</evidence>
<evidence type="ECO:0000256" key="3">
    <source>
        <dbReference type="ARBA" id="ARBA00022722"/>
    </source>
</evidence>
<dbReference type="Pfam" id="PF04493">
    <property type="entry name" value="Endonuclease_5"/>
    <property type="match status" value="1"/>
</dbReference>
<dbReference type="GO" id="GO:0016891">
    <property type="term" value="F:RNA endonuclease activity producing 5'-phosphomonoesters, hydrolytic mechanism"/>
    <property type="evidence" value="ECO:0007669"/>
    <property type="project" value="TreeGrafter"/>
</dbReference>
<evidence type="ECO:0000259" key="7">
    <source>
        <dbReference type="PROSITE" id="PS51857"/>
    </source>
</evidence>
<sequence>MESWQRDQENLKKSLVEEDHGDFKWVDVNEPKPTYIAGVDLNRYVPGSDEEVASLVLMEFPSLEVVYQSSQLVTLTTPAVSGYLGFREAKPIMDLIKTLIATHPQMSPQLILVHGNGKYDFKGFGLACHIGVTSGLPTIGVTNKWLDIDGLAFDQINVHAQNGEAVELLGKSNTLWGMAFVAPSGFGTTNEMIYASVGNKLSIQTAVKLVRATTRTSLPEPILQAVNAGKATADAAYETTKKVVGKVDSWNHQKGFGFIASSSGNFHVKRKAIKGDNLKKGQQVSFNISKTGDIALNVEVVSSDMQDSKQENQQAHALENLDVDHPVNVPQGYYADHPRNVMTAAVEITHPEDSEYGAFDRSALTEDAISIVRNHVLTHGNLDITVQEVAAQLRDFLGSESPESSAIAARVLDVWQTKNAILHAPEEGLQASPKGDDEVPPSAEGAPDTSSAEVGKDTVQKDGPKEAPVQSMEGAQDAVEKDAAKEVPAQGVEGSTDEQQSAAGGEDLGPAAAEEQLSSCEEPQAQQGCAGQDIAHDISQVLQFTGKDDYTPGDVGLEAAQRTEEVLRAQQQADEEEEEDTGVEEAKEEETESKMQVEVEVVGASAAASASAAAAASAACAAAPVAPVVPVFPHLQIAPPECEVCHTTDIRRDYSGDGSRCLVTCCNGHGYWE</sequence>
<feature type="region of interest" description="Disordered" evidence="6">
    <location>
        <begin position="567"/>
        <end position="595"/>
    </location>
</feature>
<evidence type="ECO:0000256" key="2">
    <source>
        <dbReference type="ARBA" id="ARBA00022490"/>
    </source>
</evidence>
<gene>
    <name evidence="8" type="ORF">EGYM00163_LOCUS25767</name>
</gene>
<organism evidence="8">
    <name type="scientific">Eutreptiella gymnastica</name>
    <dbReference type="NCBI Taxonomy" id="73025"/>
    <lineage>
        <taxon>Eukaryota</taxon>
        <taxon>Discoba</taxon>
        <taxon>Euglenozoa</taxon>
        <taxon>Euglenida</taxon>
        <taxon>Spirocuta</taxon>
        <taxon>Euglenophyceae</taxon>
        <taxon>Eutreptiales</taxon>
        <taxon>Eutreptiaceae</taxon>
        <taxon>Eutreptiella</taxon>
    </lineage>
</organism>
<evidence type="ECO:0000256" key="4">
    <source>
        <dbReference type="ARBA" id="ARBA00022759"/>
    </source>
</evidence>
<evidence type="ECO:0000256" key="6">
    <source>
        <dbReference type="SAM" id="MobiDB-lite"/>
    </source>
</evidence>
<name>A0A7S4D304_9EUGL</name>
<dbReference type="Pfam" id="PF00313">
    <property type="entry name" value="CSD"/>
    <property type="match status" value="1"/>
</dbReference>
<dbReference type="GO" id="GO:0005737">
    <property type="term" value="C:cytoplasm"/>
    <property type="evidence" value="ECO:0007669"/>
    <property type="project" value="UniProtKB-SubCell"/>
</dbReference>
<feature type="region of interest" description="Disordered" evidence="6">
    <location>
        <begin position="424"/>
        <end position="530"/>
    </location>
</feature>
<comment type="subcellular location">
    <subcellularLocation>
        <location evidence="1">Cytoplasm</location>
    </subcellularLocation>
</comment>
<keyword evidence="5" id="KW-0378">Hydrolase</keyword>
<dbReference type="CDD" id="cd06559">
    <property type="entry name" value="Endonuclease_V"/>
    <property type="match status" value="1"/>
</dbReference>
<dbReference type="InterPro" id="IPR007581">
    <property type="entry name" value="Endonuclease-V"/>
</dbReference>
<keyword evidence="4" id="KW-0255">Endonuclease</keyword>
<reference evidence="8" key="1">
    <citation type="submission" date="2021-01" db="EMBL/GenBank/DDBJ databases">
        <authorList>
            <person name="Corre E."/>
            <person name="Pelletier E."/>
            <person name="Niang G."/>
            <person name="Scheremetjew M."/>
            <person name="Finn R."/>
            <person name="Kale V."/>
            <person name="Holt S."/>
            <person name="Cochrane G."/>
            <person name="Meng A."/>
            <person name="Brown T."/>
            <person name="Cohen L."/>
        </authorList>
    </citation>
    <scope>NUCLEOTIDE SEQUENCE</scope>
    <source>
        <strain evidence="8">CCMP1594</strain>
    </source>
</reference>